<feature type="non-terminal residue" evidence="2">
    <location>
        <position position="108"/>
    </location>
</feature>
<sequence length="108" mass="11333">VLSAPTSPLFVKKTATHTSAELGDFEEYTVTVANRGSTASPDVAMQDTLPRGFIYVPGTTRVNGVKVNDPVGGKGPYLTLGLGNLDANKEVKVQYRVQIGPNALNGDG</sequence>
<reference evidence="2" key="1">
    <citation type="submission" date="2023-04" db="EMBL/GenBank/DDBJ databases">
        <title>Genomic characterization of faba bean (Vicia faba) microsymbionts in Mexican soils.</title>
        <authorList>
            <person name="Rivera Orduna F.N."/>
            <person name="Guevara-Luna J."/>
            <person name="Yan J."/>
            <person name="Arroyo-Herrera I."/>
            <person name="Li Y."/>
            <person name="Vasquez-Murrieta M.S."/>
            <person name="Wang E.T."/>
        </authorList>
    </citation>
    <scope>NUCLEOTIDE SEQUENCE</scope>
    <source>
        <strain evidence="2">CH26</strain>
    </source>
</reference>
<dbReference type="PANTHER" id="PTHR34819">
    <property type="entry name" value="LARGE CYSTEINE-RICH PERIPLASMIC PROTEIN OMCB"/>
    <property type="match status" value="1"/>
</dbReference>
<comment type="caution">
    <text evidence="2">The sequence shown here is derived from an EMBL/GenBank/DDBJ whole genome shotgun (WGS) entry which is preliminary data.</text>
</comment>
<dbReference type="NCBIfam" id="TIGR01451">
    <property type="entry name" value="B_ant_repeat"/>
    <property type="match status" value="1"/>
</dbReference>
<gene>
    <name evidence="2" type="ORF">RJJ65_40930</name>
</gene>
<evidence type="ECO:0000313" key="2">
    <source>
        <dbReference type="EMBL" id="MDR9778915.1"/>
    </source>
</evidence>
<accession>A0AAJ2H416</accession>
<feature type="non-terminal residue" evidence="2">
    <location>
        <position position="1"/>
    </location>
</feature>
<feature type="domain" description="DUF11" evidence="1">
    <location>
        <begin position="10"/>
        <end position="99"/>
    </location>
</feature>
<dbReference type="InterPro" id="IPR051172">
    <property type="entry name" value="Chlamydia_OmcB"/>
</dbReference>
<dbReference type="InterPro" id="IPR047589">
    <property type="entry name" value="DUF11_rpt"/>
</dbReference>
<proteinExistence type="predicted"/>
<dbReference type="Proteomes" id="UP001268610">
    <property type="component" value="Unassembled WGS sequence"/>
</dbReference>
<protein>
    <submittedName>
        <fullName evidence="2">DUF11 domain-containing protein</fullName>
    </submittedName>
</protein>
<dbReference type="PANTHER" id="PTHR34819:SF3">
    <property type="entry name" value="CELL SURFACE PROTEIN"/>
    <property type="match status" value="1"/>
</dbReference>
<organism evidence="2 3">
    <name type="scientific">Rhizobium hidalgonense</name>
    <dbReference type="NCBI Taxonomy" id="1538159"/>
    <lineage>
        <taxon>Bacteria</taxon>
        <taxon>Pseudomonadati</taxon>
        <taxon>Pseudomonadota</taxon>
        <taxon>Alphaproteobacteria</taxon>
        <taxon>Hyphomicrobiales</taxon>
        <taxon>Rhizobiaceae</taxon>
        <taxon>Rhizobium/Agrobacterium group</taxon>
        <taxon>Rhizobium</taxon>
    </lineage>
</organism>
<dbReference type="Pfam" id="PF01345">
    <property type="entry name" value="DUF11"/>
    <property type="match status" value="1"/>
</dbReference>
<evidence type="ECO:0000313" key="3">
    <source>
        <dbReference type="Proteomes" id="UP001268610"/>
    </source>
</evidence>
<name>A0AAJ2H416_9HYPH</name>
<dbReference type="AlphaFoldDB" id="A0AAJ2H416"/>
<dbReference type="InterPro" id="IPR001434">
    <property type="entry name" value="OmcB-like_DUF11"/>
</dbReference>
<dbReference type="RefSeq" id="WP_310866863.1">
    <property type="nucleotide sequence ID" value="NZ_JAVLSF010001364.1"/>
</dbReference>
<dbReference type="EMBL" id="JAVLSF010001364">
    <property type="protein sequence ID" value="MDR9778915.1"/>
    <property type="molecule type" value="Genomic_DNA"/>
</dbReference>
<evidence type="ECO:0000259" key="1">
    <source>
        <dbReference type="Pfam" id="PF01345"/>
    </source>
</evidence>
<dbReference type="Gene3D" id="2.60.40.740">
    <property type="match status" value="1"/>
</dbReference>